<evidence type="ECO:0000313" key="3">
    <source>
        <dbReference type="EMBL" id="MBR7748438.1"/>
    </source>
</evidence>
<accession>A0A941DGD0</accession>
<feature type="transmembrane region" description="Helical" evidence="1">
    <location>
        <begin position="301"/>
        <end position="321"/>
    </location>
</feature>
<keyword evidence="1" id="KW-0812">Transmembrane</keyword>
<evidence type="ECO:0000256" key="1">
    <source>
        <dbReference type="SAM" id="Phobius"/>
    </source>
</evidence>
<protein>
    <submittedName>
        <fullName evidence="3">DUF2157 domain-containing protein</fullName>
    </submittedName>
</protein>
<dbReference type="InterPro" id="IPR018677">
    <property type="entry name" value="DUF2157"/>
</dbReference>
<evidence type="ECO:0000313" key="4">
    <source>
        <dbReference type="Proteomes" id="UP000680158"/>
    </source>
</evidence>
<feature type="transmembrane region" description="Helical" evidence="1">
    <location>
        <begin position="126"/>
        <end position="144"/>
    </location>
</feature>
<feature type="transmembrane region" description="Helical" evidence="1">
    <location>
        <begin position="101"/>
        <end position="120"/>
    </location>
</feature>
<organism evidence="3 4">
    <name type="scientific">Undibacterium baiyunense</name>
    <dbReference type="NCBI Taxonomy" id="2828731"/>
    <lineage>
        <taxon>Bacteria</taxon>
        <taxon>Pseudomonadati</taxon>
        <taxon>Pseudomonadota</taxon>
        <taxon>Betaproteobacteria</taxon>
        <taxon>Burkholderiales</taxon>
        <taxon>Oxalobacteraceae</taxon>
        <taxon>Undibacterium</taxon>
    </lineage>
</organism>
<feature type="domain" description="DUF2157" evidence="2">
    <location>
        <begin position="9"/>
        <end position="149"/>
    </location>
</feature>
<feature type="transmembrane region" description="Helical" evidence="1">
    <location>
        <begin position="71"/>
        <end position="89"/>
    </location>
</feature>
<feature type="transmembrane region" description="Helical" evidence="1">
    <location>
        <begin position="151"/>
        <end position="176"/>
    </location>
</feature>
<keyword evidence="4" id="KW-1185">Reference proteome</keyword>
<evidence type="ECO:0000259" key="2">
    <source>
        <dbReference type="Pfam" id="PF09925"/>
    </source>
</evidence>
<dbReference type="EMBL" id="JAGSPM010000017">
    <property type="protein sequence ID" value="MBR7748438.1"/>
    <property type="molecule type" value="Genomic_DNA"/>
</dbReference>
<gene>
    <name evidence="3" type="ORF">KDM92_17790</name>
</gene>
<feature type="transmembrane region" description="Helical" evidence="1">
    <location>
        <begin position="272"/>
        <end position="295"/>
    </location>
</feature>
<comment type="caution">
    <text evidence="3">The sequence shown here is derived from an EMBL/GenBank/DDBJ whole genome shotgun (WGS) entry which is preliminary data.</text>
</comment>
<dbReference type="Pfam" id="PF09925">
    <property type="entry name" value="DUF2157"/>
    <property type="match status" value="1"/>
</dbReference>
<proteinExistence type="predicted"/>
<name>A0A941DGD0_9BURK</name>
<feature type="transmembrane region" description="Helical" evidence="1">
    <location>
        <begin position="182"/>
        <end position="199"/>
    </location>
</feature>
<reference evidence="3 4" key="1">
    <citation type="submission" date="2021-04" db="EMBL/GenBank/DDBJ databases">
        <title>novel species isolated from subtropical streams in China.</title>
        <authorList>
            <person name="Lu H."/>
        </authorList>
    </citation>
    <scope>NUCLEOTIDE SEQUENCE [LARGE SCALE GENOMIC DNA]</scope>
    <source>
        <strain evidence="3 4">BYS107W</strain>
    </source>
</reference>
<dbReference type="Proteomes" id="UP000680158">
    <property type="component" value="Unassembled WGS sequence"/>
</dbReference>
<dbReference type="RefSeq" id="WP_212685711.1">
    <property type="nucleotide sequence ID" value="NZ_JAGSPM010000017.1"/>
</dbReference>
<feature type="transmembrane region" description="Helical" evidence="1">
    <location>
        <begin position="44"/>
        <end position="65"/>
    </location>
</feature>
<keyword evidence="1" id="KW-1133">Transmembrane helix</keyword>
<feature type="transmembrane region" description="Helical" evidence="1">
    <location>
        <begin position="211"/>
        <end position="233"/>
    </location>
</feature>
<feature type="transmembrane region" description="Helical" evidence="1">
    <location>
        <begin position="239"/>
        <end position="260"/>
    </location>
</feature>
<dbReference type="AlphaFoldDB" id="A0A941DGD0"/>
<sequence>MEQPTQIFEWIAQGRVKHGSEFRALELAGIHPKTSQWHRFIEQMLLWCGVIALGASLIFFLAYNWQSMGRFAKFALAEVAVLGAMLACWKLGLESTAGKASLFIASLFTGGLLALVGQTYQTGADTYELFRAWAIASLVWVLLARLSALHLFWLGLVNLSVLLYFQTFGGFFGLLFSSSSQLWTLFILNAVALIAWELLRWRGVLHLQERWSARVLATAVGVLVTMLMLDAIFSHDDGYLLLANLSNVLATATYAVWAWLTMWVYRRKVKDLFVLAGWVLSLIITTNAFLTRLVVNHMESVGFLMVSLMIIGSSALGGMWLKKVMKEMQA</sequence>
<keyword evidence="1" id="KW-0472">Membrane</keyword>